<dbReference type="AlphaFoldDB" id="A0A022W5I2"/>
<dbReference type="HOGENOM" id="CLU_064985_0_2_1"/>
<dbReference type="Proteomes" id="UP000023758">
    <property type="component" value="Unassembled WGS sequence"/>
</dbReference>
<accession>A0A022W5I2</accession>
<feature type="transmembrane region" description="Helical" evidence="1">
    <location>
        <begin position="108"/>
        <end position="127"/>
    </location>
</feature>
<dbReference type="PANTHER" id="PTHR42109">
    <property type="entry name" value="UNPLACED GENOMIC SCAFFOLD UM_SCAF_CONTIG_1.265, WHOLE GENOME SHOTGUN SEQUENCE"/>
    <property type="match status" value="1"/>
</dbReference>
<feature type="transmembrane region" description="Helical" evidence="1">
    <location>
        <begin position="214"/>
        <end position="239"/>
    </location>
</feature>
<dbReference type="InterPro" id="IPR056119">
    <property type="entry name" value="DUF7702"/>
</dbReference>
<dbReference type="EMBL" id="KK207819">
    <property type="protein sequence ID" value="EZF53436.1"/>
    <property type="molecule type" value="Genomic_DNA"/>
</dbReference>
<gene>
    <name evidence="3" type="ORF">H103_03626</name>
</gene>
<name>A0A022W5I2_TRIRU</name>
<dbReference type="OrthoDB" id="2560628at2759"/>
<organism evidence="3">
    <name type="scientific">Trichophyton rubrum CBS 288.86</name>
    <dbReference type="NCBI Taxonomy" id="1215330"/>
    <lineage>
        <taxon>Eukaryota</taxon>
        <taxon>Fungi</taxon>
        <taxon>Dikarya</taxon>
        <taxon>Ascomycota</taxon>
        <taxon>Pezizomycotina</taxon>
        <taxon>Eurotiomycetes</taxon>
        <taxon>Eurotiomycetidae</taxon>
        <taxon>Onygenales</taxon>
        <taxon>Arthrodermataceae</taxon>
        <taxon>Trichophyton</taxon>
    </lineage>
</organism>
<reference evidence="3" key="1">
    <citation type="submission" date="2014-02" db="EMBL/GenBank/DDBJ databases">
        <title>The Genome Sequence of Trichophyton rubrum (morphotype fischeri) CBS 288.86.</title>
        <authorList>
            <consortium name="The Broad Institute Genomics Platform"/>
            <person name="Cuomo C.A."/>
            <person name="White T.C."/>
            <person name="Graser Y."/>
            <person name="Martinez-Rossi N."/>
            <person name="Heitman J."/>
            <person name="Young S.K."/>
            <person name="Zeng Q."/>
            <person name="Gargeya S."/>
            <person name="Abouelleil A."/>
            <person name="Alvarado L."/>
            <person name="Chapman S.B."/>
            <person name="Gainer-Dewar J."/>
            <person name="Goldberg J."/>
            <person name="Griggs A."/>
            <person name="Gujja S."/>
            <person name="Hansen M."/>
            <person name="Howarth C."/>
            <person name="Imamovic A."/>
            <person name="Larimer J."/>
            <person name="Martinez D."/>
            <person name="Murphy C."/>
            <person name="Pearson M.D."/>
            <person name="Persinoti G."/>
            <person name="Poon T."/>
            <person name="Priest M."/>
            <person name="Roberts A.D."/>
            <person name="Saif S."/>
            <person name="Shea T.D."/>
            <person name="Sykes S.N."/>
            <person name="Wortman J."/>
            <person name="Nusbaum C."/>
            <person name="Birren B."/>
        </authorList>
    </citation>
    <scope>NUCLEOTIDE SEQUENCE [LARGE SCALE GENOMIC DNA]</scope>
    <source>
        <strain evidence="3">CBS 288.86</strain>
    </source>
</reference>
<feature type="transmembrane region" description="Helical" evidence="1">
    <location>
        <begin position="6"/>
        <end position="27"/>
    </location>
</feature>
<feature type="transmembrane region" description="Helical" evidence="1">
    <location>
        <begin position="67"/>
        <end position="87"/>
    </location>
</feature>
<keyword evidence="1" id="KW-0812">Transmembrane</keyword>
<feature type="transmembrane region" description="Helical" evidence="1">
    <location>
        <begin position="178"/>
        <end position="202"/>
    </location>
</feature>
<protein>
    <recommendedName>
        <fullName evidence="2">DUF7702 domain-containing protein</fullName>
    </recommendedName>
</protein>
<sequence>MAVDYRHGIAIFSLIVYLPCFFVAVYVALRHGFAKSAGWFFLVVLSLVRVVGSCLELATIANPTEGLFTAAAVCKSVGISPLILACIGLLQRANNSIINRGRKGAPPILFRVIGLLVLVGLILSIVGTTSQDNGVMYKPNGKSKASICITLGVWVCTVGLVFIINSNKHNLPAGEKRLLLAVAISLPFVLIRLIYSLISAFSHSPRFSIVSGNVTIYLVMALLEEMVVVITCLAVGVTLQPDGVAAGRGEPGSAEEEMKVFQEARDNGYGQSVPAPYTR</sequence>
<proteinExistence type="predicted"/>
<evidence type="ECO:0000259" key="2">
    <source>
        <dbReference type="Pfam" id="PF24800"/>
    </source>
</evidence>
<keyword evidence="1" id="KW-0472">Membrane</keyword>
<evidence type="ECO:0000256" key="1">
    <source>
        <dbReference type="SAM" id="Phobius"/>
    </source>
</evidence>
<feature type="domain" description="DUF7702" evidence="2">
    <location>
        <begin position="3"/>
        <end position="240"/>
    </location>
</feature>
<feature type="transmembrane region" description="Helical" evidence="1">
    <location>
        <begin position="147"/>
        <end position="166"/>
    </location>
</feature>
<evidence type="ECO:0000313" key="3">
    <source>
        <dbReference type="EMBL" id="EZF53436.1"/>
    </source>
</evidence>
<feature type="transmembrane region" description="Helical" evidence="1">
    <location>
        <begin position="39"/>
        <end position="61"/>
    </location>
</feature>
<dbReference type="Pfam" id="PF24800">
    <property type="entry name" value="DUF7702"/>
    <property type="match status" value="1"/>
</dbReference>
<keyword evidence="1" id="KW-1133">Transmembrane helix</keyword>
<dbReference type="PANTHER" id="PTHR42109:SF2">
    <property type="entry name" value="INTEGRAL MEMBRANE PROTEIN"/>
    <property type="match status" value="1"/>
</dbReference>